<feature type="signal peptide" evidence="1">
    <location>
        <begin position="1"/>
        <end position="23"/>
    </location>
</feature>
<accession>A0A1H7P8H9</accession>
<evidence type="ECO:0008006" key="4">
    <source>
        <dbReference type="Google" id="ProtNLM"/>
    </source>
</evidence>
<evidence type="ECO:0000313" key="2">
    <source>
        <dbReference type="EMBL" id="SEL32063.1"/>
    </source>
</evidence>
<dbReference type="OrthoDB" id="1493918at2"/>
<sequence length="247" mass="28159">MFFTRYRTLLPCTLMLIFSTAKAQSILPVNLGEGSLQVKMYIVPKSDSLRFDAHGKLYEHYVYYVKKNKVFRKESIEAPITSVVHNGGNSTELTINRSRPACVFDVIRKLAYTFDLQYLKRYVTIDSLKDKGDEIFYRTMFTEKNAHIKITGVKLHPLIMQVIRNGTDTCYFKYAKEKLPMVSPLAIFAPAFKYPIVAVNFSLKNAKGQNSGSRMIIAISEVKGQPLQDSLFTFSSTAIIQDHTRSK</sequence>
<feature type="chain" id="PRO_5011697416" description="GLPGLI family protein" evidence="1">
    <location>
        <begin position="24"/>
        <end position="247"/>
    </location>
</feature>
<evidence type="ECO:0000313" key="3">
    <source>
        <dbReference type="Proteomes" id="UP000198984"/>
    </source>
</evidence>
<dbReference type="RefSeq" id="WP_089908547.1">
    <property type="nucleotide sequence ID" value="NZ_FOBB01000002.1"/>
</dbReference>
<gene>
    <name evidence="2" type="ORF">SAMN04488505_10225</name>
</gene>
<keyword evidence="3" id="KW-1185">Reference proteome</keyword>
<reference evidence="2 3" key="1">
    <citation type="submission" date="2016-10" db="EMBL/GenBank/DDBJ databases">
        <authorList>
            <person name="de Groot N.N."/>
        </authorList>
    </citation>
    <scope>NUCLEOTIDE SEQUENCE [LARGE SCALE GENOMIC DNA]</scope>
    <source>
        <strain evidence="2 3">DSM 21039</strain>
    </source>
</reference>
<evidence type="ECO:0000256" key="1">
    <source>
        <dbReference type="SAM" id="SignalP"/>
    </source>
</evidence>
<dbReference type="Proteomes" id="UP000198984">
    <property type="component" value="Unassembled WGS sequence"/>
</dbReference>
<dbReference type="AlphaFoldDB" id="A0A1H7P8H9"/>
<dbReference type="EMBL" id="FOBB01000002">
    <property type="protein sequence ID" value="SEL32063.1"/>
    <property type="molecule type" value="Genomic_DNA"/>
</dbReference>
<proteinExistence type="predicted"/>
<name>A0A1H7P8H9_9BACT</name>
<keyword evidence="1" id="KW-0732">Signal</keyword>
<dbReference type="STRING" id="573321.SAMN04488505_10225"/>
<organism evidence="2 3">
    <name type="scientific">Chitinophaga rupis</name>
    <dbReference type="NCBI Taxonomy" id="573321"/>
    <lineage>
        <taxon>Bacteria</taxon>
        <taxon>Pseudomonadati</taxon>
        <taxon>Bacteroidota</taxon>
        <taxon>Chitinophagia</taxon>
        <taxon>Chitinophagales</taxon>
        <taxon>Chitinophagaceae</taxon>
        <taxon>Chitinophaga</taxon>
    </lineage>
</organism>
<protein>
    <recommendedName>
        <fullName evidence="4">GLPGLI family protein</fullName>
    </recommendedName>
</protein>